<dbReference type="Pfam" id="PF02518">
    <property type="entry name" value="HATPase_c"/>
    <property type="match status" value="1"/>
</dbReference>
<evidence type="ECO:0000256" key="10">
    <source>
        <dbReference type="ARBA" id="ARBA00022989"/>
    </source>
</evidence>
<comment type="caution">
    <text evidence="16">The sequence shown here is derived from an EMBL/GenBank/DDBJ whole genome shotgun (WGS) entry which is preliminary data.</text>
</comment>
<dbReference type="Gene3D" id="3.30.565.10">
    <property type="entry name" value="Histidine kinase-like ATPase, C-terminal domain"/>
    <property type="match status" value="1"/>
</dbReference>
<evidence type="ECO:0000256" key="9">
    <source>
        <dbReference type="ARBA" id="ARBA00022840"/>
    </source>
</evidence>
<evidence type="ECO:0000256" key="3">
    <source>
        <dbReference type="ARBA" id="ARBA00012438"/>
    </source>
</evidence>
<dbReference type="InterPro" id="IPR036890">
    <property type="entry name" value="HATPase_C_sf"/>
</dbReference>
<evidence type="ECO:0000256" key="7">
    <source>
        <dbReference type="ARBA" id="ARBA00022741"/>
    </source>
</evidence>
<evidence type="ECO:0000256" key="2">
    <source>
        <dbReference type="ARBA" id="ARBA00004141"/>
    </source>
</evidence>
<dbReference type="STRING" id="326474.AWB65_05882"/>
<dbReference type="GO" id="GO:0005886">
    <property type="term" value="C:plasma membrane"/>
    <property type="evidence" value="ECO:0007669"/>
    <property type="project" value="TreeGrafter"/>
</dbReference>
<evidence type="ECO:0000256" key="6">
    <source>
        <dbReference type="ARBA" id="ARBA00022692"/>
    </source>
</evidence>
<feature type="domain" description="HAMP" evidence="15">
    <location>
        <begin position="177"/>
        <end position="229"/>
    </location>
</feature>
<comment type="subcellular location">
    <subcellularLocation>
        <location evidence="2">Membrane</location>
        <topology evidence="2">Multi-pass membrane protein</topology>
    </subcellularLocation>
</comment>
<dbReference type="SUPFAM" id="SSF55874">
    <property type="entry name" value="ATPase domain of HSP90 chaperone/DNA topoisomerase II/histidine kinase"/>
    <property type="match status" value="1"/>
</dbReference>
<dbReference type="InterPro" id="IPR003661">
    <property type="entry name" value="HisK_dim/P_dom"/>
</dbReference>
<dbReference type="InterPro" id="IPR013727">
    <property type="entry name" value="2CSK_N"/>
</dbReference>
<dbReference type="SMART" id="SM00388">
    <property type="entry name" value="HisKA"/>
    <property type="match status" value="1"/>
</dbReference>
<keyword evidence="11" id="KW-0902">Two-component regulatory system</keyword>
<dbReference type="InterPro" id="IPR003594">
    <property type="entry name" value="HATPase_dom"/>
</dbReference>
<comment type="catalytic activity">
    <reaction evidence="1">
        <text>ATP + protein L-histidine = ADP + protein N-phospho-L-histidine.</text>
        <dbReference type="EC" id="2.7.13.3"/>
    </reaction>
</comment>
<organism evidence="16 17">
    <name type="scientific">Caballeronia humi</name>
    <dbReference type="NCBI Taxonomy" id="326474"/>
    <lineage>
        <taxon>Bacteria</taxon>
        <taxon>Pseudomonadati</taxon>
        <taxon>Pseudomonadota</taxon>
        <taxon>Betaproteobacteria</taxon>
        <taxon>Burkholderiales</taxon>
        <taxon>Burkholderiaceae</taxon>
        <taxon>Caballeronia</taxon>
    </lineage>
</organism>
<feature type="domain" description="Histidine kinase" evidence="14">
    <location>
        <begin position="237"/>
        <end position="449"/>
    </location>
</feature>
<feature type="transmembrane region" description="Helical" evidence="13">
    <location>
        <begin position="12"/>
        <end position="32"/>
    </location>
</feature>
<dbReference type="InterPro" id="IPR036097">
    <property type="entry name" value="HisK_dim/P_sf"/>
</dbReference>
<evidence type="ECO:0000313" key="16">
    <source>
        <dbReference type="EMBL" id="SAL63372.1"/>
    </source>
</evidence>
<dbReference type="Pfam" id="PF00512">
    <property type="entry name" value="HisKA"/>
    <property type="match status" value="1"/>
</dbReference>
<dbReference type="CDD" id="cd00082">
    <property type="entry name" value="HisKA"/>
    <property type="match status" value="1"/>
</dbReference>
<dbReference type="PANTHER" id="PTHR45436:SF14">
    <property type="entry name" value="SENSOR PROTEIN QSEC"/>
    <property type="match status" value="1"/>
</dbReference>
<dbReference type="EMBL" id="FCNW02000056">
    <property type="protein sequence ID" value="SAL63372.1"/>
    <property type="molecule type" value="Genomic_DNA"/>
</dbReference>
<dbReference type="PROSITE" id="PS50109">
    <property type="entry name" value="HIS_KIN"/>
    <property type="match status" value="1"/>
</dbReference>
<dbReference type="EC" id="2.7.13.3" evidence="3"/>
<dbReference type="InterPro" id="IPR003660">
    <property type="entry name" value="HAMP_dom"/>
</dbReference>
<evidence type="ECO:0000256" key="11">
    <source>
        <dbReference type="ARBA" id="ARBA00023012"/>
    </source>
</evidence>
<dbReference type="AlphaFoldDB" id="A0A158J351"/>
<dbReference type="PANTHER" id="PTHR45436">
    <property type="entry name" value="SENSOR HISTIDINE KINASE YKOH"/>
    <property type="match status" value="1"/>
</dbReference>
<keyword evidence="4" id="KW-0597">Phosphoprotein</keyword>
<keyword evidence="17" id="KW-1185">Reference proteome</keyword>
<dbReference type="InterPro" id="IPR050428">
    <property type="entry name" value="TCS_sensor_his_kinase"/>
</dbReference>
<accession>A0A158J351</accession>
<evidence type="ECO:0000256" key="13">
    <source>
        <dbReference type="SAM" id="Phobius"/>
    </source>
</evidence>
<keyword evidence="9" id="KW-0067">ATP-binding</keyword>
<keyword evidence="12 13" id="KW-0472">Membrane</keyword>
<evidence type="ECO:0000259" key="14">
    <source>
        <dbReference type="PROSITE" id="PS50109"/>
    </source>
</evidence>
<evidence type="ECO:0000256" key="5">
    <source>
        <dbReference type="ARBA" id="ARBA00022679"/>
    </source>
</evidence>
<dbReference type="GO" id="GO:0005524">
    <property type="term" value="F:ATP binding"/>
    <property type="evidence" value="ECO:0007669"/>
    <property type="project" value="UniProtKB-KW"/>
</dbReference>
<dbReference type="SMART" id="SM00387">
    <property type="entry name" value="HATPase_c"/>
    <property type="match status" value="1"/>
</dbReference>
<dbReference type="Gene3D" id="1.10.287.130">
    <property type="match status" value="1"/>
</dbReference>
<keyword evidence="8 16" id="KW-0418">Kinase</keyword>
<keyword evidence="7" id="KW-0547">Nucleotide-binding</keyword>
<reference evidence="16" key="1">
    <citation type="submission" date="2016-01" db="EMBL/GenBank/DDBJ databases">
        <authorList>
            <person name="Peeters C."/>
        </authorList>
    </citation>
    <scope>NUCLEOTIDE SEQUENCE [LARGE SCALE GENOMIC DNA]</scope>
    <source>
        <strain evidence="16">LMG 22934</strain>
    </source>
</reference>
<dbReference type="GO" id="GO:0000155">
    <property type="term" value="F:phosphorelay sensor kinase activity"/>
    <property type="evidence" value="ECO:0007669"/>
    <property type="project" value="InterPro"/>
</dbReference>
<keyword evidence="5" id="KW-0808">Transferase</keyword>
<dbReference type="InterPro" id="IPR005467">
    <property type="entry name" value="His_kinase_dom"/>
</dbReference>
<keyword evidence="6 13" id="KW-0812">Transmembrane</keyword>
<dbReference type="Pfam" id="PF08521">
    <property type="entry name" value="2CSK_N"/>
    <property type="match status" value="1"/>
</dbReference>
<protein>
    <recommendedName>
        <fullName evidence="3">histidine kinase</fullName>
        <ecNumber evidence="3">2.7.13.3</ecNumber>
    </recommendedName>
</protein>
<keyword evidence="10 13" id="KW-1133">Transmembrane helix</keyword>
<evidence type="ECO:0000313" key="17">
    <source>
        <dbReference type="Proteomes" id="UP000054977"/>
    </source>
</evidence>
<dbReference type="SUPFAM" id="SSF47384">
    <property type="entry name" value="Homodimeric domain of signal transducing histidine kinase"/>
    <property type="match status" value="1"/>
</dbReference>
<dbReference type="PRINTS" id="PR00344">
    <property type="entry name" value="BCTRLSENSOR"/>
</dbReference>
<dbReference type="Proteomes" id="UP000054977">
    <property type="component" value="Unassembled WGS sequence"/>
</dbReference>
<dbReference type="InterPro" id="IPR004358">
    <property type="entry name" value="Sig_transdc_His_kin-like_C"/>
</dbReference>
<evidence type="ECO:0000256" key="1">
    <source>
        <dbReference type="ARBA" id="ARBA00000085"/>
    </source>
</evidence>
<name>A0A158J351_9BURK</name>
<dbReference type="PROSITE" id="PS50885">
    <property type="entry name" value="HAMP"/>
    <property type="match status" value="1"/>
</dbReference>
<gene>
    <name evidence="16" type="ORF">AWB65_05882</name>
</gene>
<proteinExistence type="predicted"/>
<evidence type="ECO:0000256" key="4">
    <source>
        <dbReference type="ARBA" id="ARBA00022553"/>
    </source>
</evidence>
<evidence type="ECO:0000259" key="15">
    <source>
        <dbReference type="PROSITE" id="PS50885"/>
    </source>
</evidence>
<feature type="transmembrane region" description="Helical" evidence="13">
    <location>
        <begin position="149"/>
        <end position="176"/>
    </location>
</feature>
<sequence>MMVVPRSLQGRLLGLVMGVVIGIWIVTGMFIWRDARRELDELLDSHLAQAAALLIIQQTQSIDDDEEIDNRVPHPYAPKVAFQIFHDGQAVVRSGNAPAQPMIPTGHQMGQGFATVQIEDEAWRVFFARGPGEDTRVYVGERVDSRTSILLAVLLGVLWPMAAALPLLGLATWWAVRRGVTPLRKLGLSIARRSPSDLAPVFISRVPAEVSPVIDALNSLFARIKAVWEAERRFTADAAHELRTPIAAIRAQAQVALGESNNALRQHALQATLDGCDRATRLVNQLLVLSRLDADATVELTEVDLGALVQQVVAELAPEALVKRQSLELRDAGSCTICADESLLAALVRNLVDNAIRYSPAGASVLVETKADMGTVLLSVEDSGAGLSGENQSRLGERFFRAQGSVETGSGLGWSIVQRIAELHKATVSVRRSTLLGGLKVDVRWQSVHGHADATPRKRGT</sequence>
<evidence type="ECO:0000256" key="12">
    <source>
        <dbReference type="ARBA" id="ARBA00023136"/>
    </source>
</evidence>
<evidence type="ECO:0000256" key="8">
    <source>
        <dbReference type="ARBA" id="ARBA00022777"/>
    </source>
</evidence>